<evidence type="ECO:0000313" key="3">
    <source>
        <dbReference type="EMBL" id="GAA2912423.1"/>
    </source>
</evidence>
<evidence type="ECO:0000256" key="1">
    <source>
        <dbReference type="SAM" id="MobiDB-lite"/>
    </source>
</evidence>
<dbReference type="EMBL" id="BAAAVI010000117">
    <property type="protein sequence ID" value="GAA2912423.1"/>
    <property type="molecule type" value="Genomic_DNA"/>
</dbReference>
<keyword evidence="4" id="KW-1185">Reference proteome</keyword>
<dbReference type="PANTHER" id="PTHR36933:SF1">
    <property type="entry name" value="SLL0788 PROTEIN"/>
    <property type="match status" value="1"/>
</dbReference>
<protein>
    <submittedName>
        <fullName evidence="3">DUF305 domain-containing protein</fullName>
    </submittedName>
</protein>
<feature type="region of interest" description="Disordered" evidence="1">
    <location>
        <begin position="45"/>
        <end position="65"/>
    </location>
</feature>
<dbReference type="PROSITE" id="PS51257">
    <property type="entry name" value="PROKAR_LIPOPROTEIN"/>
    <property type="match status" value="1"/>
</dbReference>
<dbReference type="Gene3D" id="1.20.1260.10">
    <property type="match status" value="1"/>
</dbReference>
<gene>
    <name evidence="3" type="ORF">GCM10010517_78990</name>
</gene>
<proteinExistence type="predicted"/>
<dbReference type="InterPro" id="IPR012347">
    <property type="entry name" value="Ferritin-like"/>
</dbReference>
<accession>A0ABN3WEZ8</accession>
<organism evidence="3 4">
    <name type="scientific">Streptosporangium fragile</name>
    <dbReference type="NCBI Taxonomy" id="46186"/>
    <lineage>
        <taxon>Bacteria</taxon>
        <taxon>Bacillati</taxon>
        <taxon>Actinomycetota</taxon>
        <taxon>Actinomycetes</taxon>
        <taxon>Streptosporangiales</taxon>
        <taxon>Streptosporangiaceae</taxon>
        <taxon>Streptosporangium</taxon>
    </lineage>
</organism>
<evidence type="ECO:0000259" key="2">
    <source>
        <dbReference type="Pfam" id="PF03713"/>
    </source>
</evidence>
<dbReference type="Pfam" id="PF03713">
    <property type="entry name" value="DUF305"/>
    <property type="match status" value="1"/>
</dbReference>
<feature type="domain" description="DUF305" evidence="2">
    <location>
        <begin position="69"/>
        <end position="218"/>
    </location>
</feature>
<feature type="region of interest" description="Disordered" evidence="1">
    <location>
        <begin position="125"/>
        <end position="145"/>
    </location>
</feature>
<dbReference type="Proteomes" id="UP001500831">
    <property type="component" value="Unassembled WGS sequence"/>
</dbReference>
<dbReference type="PANTHER" id="PTHR36933">
    <property type="entry name" value="SLL0788 PROTEIN"/>
    <property type="match status" value="1"/>
</dbReference>
<evidence type="ECO:0000313" key="4">
    <source>
        <dbReference type="Proteomes" id="UP001500831"/>
    </source>
</evidence>
<dbReference type="InterPro" id="IPR005183">
    <property type="entry name" value="DUF305_CopM-like"/>
</dbReference>
<reference evidence="3 4" key="1">
    <citation type="journal article" date="2019" name="Int. J. Syst. Evol. Microbiol.">
        <title>The Global Catalogue of Microorganisms (GCM) 10K type strain sequencing project: providing services to taxonomists for standard genome sequencing and annotation.</title>
        <authorList>
            <consortium name="The Broad Institute Genomics Platform"/>
            <consortium name="The Broad Institute Genome Sequencing Center for Infectious Disease"/>
            <person name="Wu L."/>
            <person name="Ma J."/>
        </authorList>
    </citation>
    <scope>NUCLEOTIDE SEQUENCE [LARGE SCALE GENOMIC DNA]</scope>
    <source>
        <strain evidence="3 4">JCM 6242</strain>
    </source>
</reference>
<dbReference type="RefSeq" id="WP_344982061.1">
    <property type="nucleotide sequence ID" value="NZ_BAAAVI010000117.1"/>
</dbReference>
<name>A0ABN3WEZ8_9ACTN</name>
<comment type="caution">
    <text evidence="3">The sequence shown here is derived from an EMBL/GenBank/DDBJ whole genome shotgun (WGS) entry which is preliminary data.</text>
</comment>
<sequence>MSENRSVPRRLASAAAAGAGVLTLLTACGNSESAMVELAGLAGAPAASPTREPAESPTRQPGASFDDADVAFAQMMIQHHRQAVEMADLAETRATNPEVGQLAAKIKEAQQPEIDTMAGWLSEWGEPETPSPSPTPSEGMGDHGMPGMMAPEDMRKLEAAKGAEFDRMFLQMMIAHHEGAIEMAKTEREQGASPEAKELAKTIETTQQAEVEQMRKMLDRM</sequence>